<dbReference type="Proteomes" id="UP000012092">
    <property type="component" value="Unassembled WGS sequence"/>
</dbReference>
<proteinExistence type="predicted"/>
<protein>
    <submittedName>
        <fullName evidence="1">Uncharacterized protein</fullName>
    </submittedName>
</protein>
<sequence length="43" mass="5038">WNIANFYLEKNTKSISKSFFTNKKAGLLKSGLKHSVIYRKKTF</sequence>
<dbReference type="AlphaFoldDB" id="M6R8Z7"/>
<feature type="non-terminal residue" evidence="1">
    <location>
        <position position="1"/>
    </location>
</feature>
<dbReference type="EMBL" id="AHNZ02000721">
    <property type="protein sequence ID" value="EMO04060.1"/>
    <property type="molecule type" value="Genomic_DNA"/>
</dbReference>
<gene>
    <name evidence="1" type="ORF">LEP1GSC116_1341</name>
</gene>
<comment type="caution">
    <text evidence="1">The sequence shown here is derived from an EMBL/GenBank/DDBJ whole genome shotgun (WGS) entry which is preliminary data.</text>
</comment>
<reference evidence="1 2" key="1">
    <citation type="submission" date="2013-01" db="EMBL/GenBank/DDBJ databases">
        <authorList>
            <person name="Harkins D.M."/>
            <person name="Durkin A.S."/>
            <person name="Brinkac L.M."/>
            <person name="Haft D.H."/>
            <person name="Selengut J.D."/>
            <person name="Sanka R."/>
            <person name="DePew J."/>
            <person name="Purushe J."/>
            <person name="Picardeau M."/>
            <person name="Werts C."/>
            <person name="Goarant C."/>
            <person name="Vinetz J.M."/>
            <person name="Sutton G.G."/>
            <person name="Nierman W.C."/>
            <person name="Fouts D.E."/>
        </authorList>
    </citation>
    <scope>NUCLEOTIDE SEQUENCE [LARGE SCALE GENOMIC DNA]</scope>
    <source>
        <strain evidence="1 2">Verdun HP</strain>
    </source>
</reference>
<organism evidence="1 2">
    <name type="scientific">Leptospira interrogans serovar Icterohaemorrhagiae str. Verdun HP</name>
    <dbReference type="NCBI Taxonomy" id="1049910"/>
    <lineage>
        <taxon>Bacteria</taxon>
        <taxon>Pseudomonadati</taxon>
        <taxon>Spirochaetota</taxon>
        <taxon>Spirochaetia</taxon>
        <taxon>Leptospirales</taxon>
        <taxon>Leptospiraceae</taxon>
        <taxon>Leptospira</taxon>
    </lineage>
</organism>
<accession>M6R8Z7</accession>
<evidence type="ECO:0000313" key="2">
    <source>
        <dbReference type="Proteomes" id="UP000012092"/>
    </source>
</evidence>
<name>M6R8Z7_LEPIR</name>
<evidence type="ECO:0000313" key="1">
    <source>
        <dbReference type="EMBL" id="EMO04060.1"/>
    </source>
</evidence>